<accession>A0AAV0T8Z1</accession>
<dbReference type="InterPro" id="IPR021067">
    <property type="entry name" value="Glycosyltransferase"/>
</dbReference>
<reference evidence="1" key="1">
    <citation type="submission" date="2022-12" db="EMBL/GenBank/DDBJ databases">
        <authorList>
            <person name="Webb A."/>
        </authorList>
    </citation>
    <scope>NUCLEOTIDE SEQUENCE</scope>
    <source>
        <strain evidence="1">Hp1</strain>
    </source>
</reference>
<proteinExistence type="predicted"/>
<gene>
    <name evidence="1" type="ORF">HBR001_LOCUS1252</name>
</gene>
<dbReference type="PANTHER" id="PTHR34496:SF6">
    <property type="entry name" value="GLYCOSYLTRANSFERASE 2-LIKE DOMAIN-CONTAINING PROTEIN"/>
    <property type="match status" value="1"/>
</dbReference>
<organism evidence="1 2">
    <name type="scientific">Hyaloperonospora brassicae</name>
    <name type="common">Brassica downy mildew</name>
    <name type="synonym">Peronospora brassicae</name>
    <dbReference type="NCBI Taxonomy" id="162125"/>
    <lineage>
        <taxon>Eukaryota</taxon>
        <taxon>Sar</taxon>
        <taxon>Stramenopiles</taxon>
        <taxon>Oomycota</taxon>
        <taxon>Peronosporomycetes</taxon>
        <taxon>Peronosporales</taxon>
        <taxon>Peronosporaceae</taxon>
        <taxon>Hyaloperonospora</taxon>
    </lineage>
</organism>
<evidence type="ECO:0000313" key="2">
    <source>
        <dbReference type="Proteomes" id="UP001162031"/>
    </source>
</evidence>
<dbReference type="EMBL" id="CANTFL010000136">
    <property type="protein sequence ID" value="CAI5714495.1"/>
    <property type="molecule type" value="Genomic_DNA"/>
</dbReference>
<dbReference type="Proteomes" id="UP001162031">
    <property type="component" value="Unassembled WGS sequence"/>
</dbReference>
<dbReference type="AlphaFoldDB" id="A0AAV0T8Z1"/>
<comment type="caution">
    <text evidence="1">The sequence shown here is derived from an EMBL/GenBank/DDBJ whole genome shotgun (WGS) entry which is preliminary data.</text>
</comment>
<keyword evidence="2" id="KW-1185">Reference proteome</keyword>
<sequence length="167" mass="19209">MIFVLDWDEMIIAHLESIEDPNDIISIYPKYTEHLTDHGVDDLVQLMYKSQIETSYRYAMVQYAAPACIDKKDTPTPQLLSHLAAVRSAVQKKLKRRVRAILHLPVTKEDFGCIDLEKFGLGTKRTLEQWEEFSGIDPRAKFVSPGDSRFENCKQLEYVPLSAHDPQ</sequence>
<evidence type="ECO:0008006" key="3">
    <source>
        <dbReference type="Google" id="ProtNLM"/>
    </source>
</evidence>
<protein>
    <recommendedName>
        <fullName evidence="3">FCP1 homology domain-containing protein</fullName>
    </recommendedName>
</protein>
<evidence type="ECO:0000313" key="1">
    <source>
        <dbReference type="EMBL" id="CAI5714495.1"/>
    </source>
</evidence>
<name>A0AAV0T8Z1_HYABA</name>
<dbReference type="PANTHER" id="PTHR34496">
    <property type="entry name" value="GLCNAC TRANSFERASE-RELATED"/>
    <property type="match status" value="1"/>
</dbReference>